<comment type="caution">
    <text evidence="8">The sequence shown here is derived from an EMBL/GenBank/DDBJ whole genome shotgun (WGS) entry which is preliminary data.</text>
</comment>
<dbReference type="Gene3D" id="2.60.120.330">
    <property type="entry name" value="B-lactam Antibiotic, Isopenicillin N Synthase, Chain"/>
    <property type="match status" value="2"/>
</dbReference>
<evidence type="ECO:0000313" key="8">
    <source>
        <dbReference type="EMBL" id="PHT37967.1"/>
    </source>
</evidence>
<keyword evidence="5" id="KW-0408">Iron</keyword>
<evidence type="ECO:0000256" key="1">
    <source>
        <dbReference type="ARBA" id="ARBA00008056"/>
    </source>
</evidence>
<comment type="similarity">
    <text evidence="1">Belongs to the iron/ascorbate-dependent oxidoreductase family.</text>
</comment>
<evidence type="ECO:0000259" key="7">
    <source>
        <dbReference type="Pfam" id="PF14226"/>
    </source>
</evidence>
<keyword evidence="2" id="KW-0479">Metal-binding</keyword>
<dbReference type="OrthoDB" id="288590at2759"/>
<proteinExistence type="inferred from homology"/>
<dbReference type="GO" id="GO:0031418">
    <property type="term" value="F:L-ascorbic acid binding"/>
    <property type="evidence" value="ECO:0007669"/>
    <property type="project" value="UniProtKB-KW"/>
</dbReference>
<evidence type="ECO:0000259" key="6">
    <source>
        <dbReference type="Pfam" id="PF03171"/>
    </source>
</evidence>
<name>A0A2G2VYA3_CAPBA</name>
<dbReference type="Pfam" id="PF14226">
    <property type="entry name" value="DIOX_N"/>
    <property type="match status" value="1"/>
</dbReference>
<reference evidence="9" key="2">
    <citation type="journal article" date="2017" name="J. Anim. Genet.">
        <title>Multiple reference genome sequences of hot pepper reveal the massive evolution of plant disease resistance genes by retroduplication.</title>
        <authorList>
            <person name="Kim S."/>
            <person name="Park J."/>
            <person name="Yeom S.-I."/>
            <person name="Kim Y.-M."/>
            <person name="Seo E."/>
            <person name="Kim K.-T."/>
            <person name="Kim M.-S."/>
            <person name="Lee J.M."/>
            <person name="Cheong K."/>
            <person name="Shin H.-S."/>
            <person name="Kim S.-B."/>
            <person name="Han K."/>
            <person name="Lee J."/>
            <person name="Park M."/>
            <person name="Lee H.-A."/>
            <person name="Lee H.-Y."/>
            <person name="Lee Y."/>
            <person name="Oh S."/>
            <person name="Lee J.H."/>
            <person name="Choi E."/>
            <person name="Choi E."/>
            <person name="Lee S.E."/>
            <person name="Jeon J."/>
            <person name="Kim H."/>
            <person name="Choi G."/>
            <person name="Song H."/>
            <person name="Lee J."/>
            <person name="Lee S.-C."/>
            <person name="Kwon J.-K."/>
            <person name="Lee H.-Y."/>
            <person name="Koo N."/>
            <person name="Hong Y."/>
            <person name="Kim R.W."/>
            <person name="Kang W.-H."/>
            <person name="Huh J.H."/>
            <person name="Kang B.-C."/>
            <person name="Yang T.-J."/>
            <person name="Lee Y.-H."/>
            <person name="Bennetzen J.L."/>
            <person name="Choi D."/>
        </authorList>
    </citation>
    <scope>NUCLEOTIDE SEQUENCE [LARGE SCALE GENOMIC DNA]</scope>
    <source>
        <strain evidence="9">cv. PBC81</strain>
    </source>
</reference>
<dbReference type="PANTHER" id="PTHR10209">
    <property type="entry name" value="OXIDOREDUCTASE, 2OG-FE II OXYGENASE FAMILY PROTEIN"/>
    <property type="match status" value="1"/>
</dbReference>
<dbReference type="EMBL" id="MLFT02000009">
    <property type="protein sequence ID" value="PHT37967.1"/>
    <property type="molecule type" value="Genomic_DNA"/>
</dbReference>
<evidence type="ECO:0000256" key="2">
    <source>
        <dbReference type="ARBA" id="ARBA00022723"/>
    </source>
</evidence>
<feature type="domain" description="Non-haem dioxygenase N-terminal" evidence="7">
    <location>
        <begin position="62"/>
        <end position="111"/>
    </location>
</feature>
<dbReference type="PANTHER" id="PTHR10209:SF866">
    <property type="entry name" value="1-AMINOCYCLOPROPANE-1-CARBOXYLATE OXIDASE HOMOLOG 1-LIKE"/>
    <property type="match status" value="1"/>
</dbReference>
<dbReference type="SUPFAM" id="SSF51197">
    <property type="entry name" value="Clavaminate synthase-like"/>
    <property type="match status" value="1"/>
</dbReference>
<evidence type="ECO:0000256" key="3">
    <source>
        <dbReference type="ARBA" id="ARBA00022896"/>
    </source>
</evidence>
<keyword evidence="3" id="KW-0847">Vitamin C</keyword>
<dbReference type="GO" id="GO:0046872">
    <property type="term" value="F:metal ion binding"/>
    <property type="evidence" value="ECO:0007669"/>
    <property type="project" value="UniProtKB-KW"/>
</dbReference>
<dbReference type="InterPro" id="IPR027443">
    <property type="entry name" value="IPNS-like_sf"/>
</dbReference>
<dbReference type="Proteomes" id="UP000224567">
    <property type="component" value="Unassembled WGS sequence"/>
</dbReference>
<evidence type="ECO:0000256" key="4">
    <source>
        <dbReference type="ARBA" id="ARBA00023002"/>
    </source>
</evidence>
<gene>
    <name evidence="8" type="ORF">CQW23_21540</name>
</gene>
<protein>
    <submittedName>
        <fullName evidence="8">Uncharacterized protein</fullName>
    </submittedName>
</protein>
<dbReference type="Pfam" id="PF03171">
    <property type="entry name" value="2OG-FeII_Oxy"/>
    <property type="match status" value="1"/>
</dbReference>
<dbReference type="AlphaFoldDB" id="A0A2G2VYA3"/>
<reference evidence="8 9" key="1">
    <citation type="journal article" date="2017" name="Genome Biol.">
        <title>New reference genome sequences of hot pepper reveal the massive evolution of plant disease-resistance genes by retroduplication.</title>
        <authorList>
            <person name="Kim S."/>
            <person name="Park J."/>
            <person name="Yeom S.I."/>
            <person name="Kim Y.M."/>
            <person name="Seo E."/>
            <person name="Kim K.T."/>
            <person name="Kim M.S."/>
            <person name="Lee J.M."/>
            <person name="Cheong K."/>
            <person name="Shin H.S."/>
            <person name="Kim S.B."/>
            <person name="Han K."/>
            <person name="Lee J."/>
            <person name="Park M."/>
            <person name="Lee H.A."/>
            <person name="Lee H.Y."/>
            <person name="Lee Y."/>
            <person name="Oh S."/>
            <person name="Lee J.H."/>
            <person name="Choi E."/>
            <person name="Choi E."/>
            <person name="Lee S.E."/>
            <person name="Jeon J."/>
            <person name="Kim H."/>
            <person name="Choi G."/>
            <person name="Song H."/>
            <person name="Lee J."/>
            <person name="Lee S.C."/>
            <person name="Kwon J.K."/>
            <person name="Lee H.Y."/>
            <person name="Koo N."/>
            <person name="Hong Y."/>
            <person name="Kim R.W."/>
            <person name="Kang W.H."/>
            <person name="Huh J.H."/>
            <person name="Kang B.C."/>
            <person name="Yang T.J."/>
            <person name="Lee Y.H."/>
            <person name="Bennetzen J.L."/>
            <person name="Choi D."/>
        </authorList>
    </citation>
    <scope>NUCLEOTIDE SEQUENCE [LARGE SCALE GENOMIC DNA]</scope>
    <source>
        <strain evidence="9">cv. PBC81</strain>
    </source>
</reference>
<dbReference type="InterPro" id="IPR044861">
    <property type="entry name" value="IPNS-like_FE2OG_OXY"/>
</dbReference>
<feature type="domain" description="Isopenicillin N synthase-like Fe(2+) 2OG dioxygenase" evidence="6">
    <location>
        <begin position="161"/>
        <end position="197"/>
    </location>
</feature>
<keyword evidence="9" id="KW-1185">Reference proteome</keyword>
<dbReference type="STRING" id="33114.A0A2G2VYA3"/>
<organism evidence="8 9">
    <name type="scientific">Capsicum baccatum</name>
    <name type="common">Peruvian pepper</name>
    <dbReference type="NCBI Taxonomy" id="33114"/>
    <lineage>
        <taxon>Eukaryota</taxon>
        <taxon>Viridiplantae</taxon>
        <taxon>Streptophyta</taxon>
        <taxon>Embryophyta</taxon>
        <taxon>Tracheophyta</taxon>
        <taxon>Spermatophyta</taxon>
        <taxon>Magnoliopsida</taxon>
        <taxon>eudicotyledons</taxon>
        <taxon>Gunneridae</taxon>
        <taxon>Pentapetalae</taxon>
        <taxon>asterids</taxon>
        <taxon>lamiids</taxon>
        <taxon>Solanales</taxon>
        <taxon>Solanaceae</taxon>
        <taxon>Solanoideae</taxon>
        <taxon>Capsiceae</taxon>
        <taxon>Capsicum</taxon>
    </lineage>
</organism>
<accession>A0A2G2VYA3</accession>
<dbReference type="GO" id="GO:0016706">
    <property type="term" value="F:2-oxoglutarate-dependent dioxygenase activity"/>
    <property type="evidence" value="ECO:0007669"/>
    <property type="project" value="UniProtKB-ARBA"/>
</dbReference>
<dbReference type="InterPro" id="IPR026992">
    <property type="entry name" value="DIOX_N"/>
</dbReference>
<sequence>MEVINTNAEKYDRKAELQPFDETKAGVKGLMDAAITKVPRIFVQPSNFEDSTIDSNEKFSFPIVDLDGISKEDLIKRKKIVQEVGHASETWGFFEVINHGIAGRVMVEMKDGVIRDILLEYTKQVMKLGDTLFELLSEAIGLEPNHLKDMGCSEGLMALGHYYPECPQPELTLGTRKNADNDFLTVLLQDNRGRPTLSERSHLERDKGGKADMVWTCEQKMHRCSSEDELEVGYSGCMERHRYPWGEE</sequence>
<keyword evidence="4" id="KW-0560">Oxidoreductase</keyword>
<evidence type="ECO:0000256" key="5">
    <source>
        <dbReference type="ARBA" id="ARBA00023004"/>
    </source>
</evidence>
<evidence type="ECO:0000313" key="9">
    <source>
        <dbReference type="Proteomes" id="UP000224567"/>
    </source>
</evidence>